<reference evidence="3" key="2">
    <citation type="journal article" date="2017" name="Nat. Plants">
        <title>The Aegilops tauschii genome reveals multiple impacts of transposons.</title>
        <authorList>
            <person name="Zhao G."/>
            <person name="Zou C."/>
            <person name="Li K."/>
            <person name="Wang K."/>
            <person name="Li T."/>
            <person name="Gao L."/>
            <person name="Zhang X."/>
            <person name="Wang H."/>
            <person name="Yang Z."/>
            <person name="Liu X."/>
            <person name="Jiang W."/>
            <person name="Mao L."/>
            <person name="Kong X."/>
            <person name="Jiao Y."/>
            <person name="Jia J."/>
        </authorList>
    </citation>
    <scope>NUCLEOTIDE SEQUENCE [LARGE SCALE GENOMIC DNA]</scope>
    <source>
        <strain evidence="3">cv. AL8/78</strain>
    </source>
</reference>
<evidence type="ECO:0000313" key="3">
    <source>
        <dbReference type="Proteomes" id="UP000015105"/>
    </source>
</evidence>
<accession>A0A453MJW7</accession>
<sequence length="65" mass="7108">SIICLLMRLLGLQLCSVCAVNVHDESYVMVSTPRDPITSTCFRSQCSPATIDIDSISSRCDQSNL</sequence>
<organism evidence="2 3">
    <name type="scientific">Aegilops tauschii subsp. strangulata</name>
    <name type="common">Goatgrass</name>
    <dbReference type="NCBI Taxonomy" id="200361"/>
    <lineage>
        <taxon>Eukaryota</taxon>
        <taxon>Viridiplantae</taxon>
        <taxon>Streptophyta</taxon>
        <taxon>Embryophyta</taxon>
        <taxon>Tracheophyta</taxon>
        <taxon>Spermatophyta</taxon>
        <taxon>Magnoliopsida</taxon>
        <taxon>Liliopsida</taxon>
        <taxon>Poales</taxon>
        <taxon>Poaceae</taxon>
        <taxon>BOP clade</taxon>
        <taxon>Pooideae</taxon>
        <taxon>Triticodae</taxon>
        <taxon>Triticeae</taxon>
        <taxon>Triticinae</taxon>
        <taxon>Aegilops</taxon>
    </lineage>
</organism>
<reference evidence="2" key="4">
    <citation type="submission" date="2019-03" db="UniProtKB">
        <authorList>
            <consortium name="EnsemblPlants"/>
        </authorList>
    </citation>
    <scope>IDENTIFICATION</scope>
</reference>
<dbReference type="Gramene" id="AET5Gv21213700.1">
    <property type="protein sequence ID" value="AET5Gv21213700.1"/>
    <property type="gene ID" value="AET5Gv21213700"/>
</dbReference>
<reference evidence="2" key="3">
    <citation type="journal article" date="2017" name="Nature">
        <title>Genome sequence of the progenitor of the wheat D genome Aegilops tauschii.</title>
        <authorList>
            <person name="Luo M.C."/>
            <person name="Gu Y.Q."/>
            <person name="Puiu D."/>
            <person name="Wang H."/>
            <person name="Twardziok S.O."/>
            <person name="Deal K.R."/>
            <person name="Huo N."/>
            <person name="Zhu T."/>
            <person name="Wang L."/>
            <person name="Wang Y."/>
            <person name="McGuire P.E."/>
            <person name="Liu S."/>
            <person name="Long H."/>
            <person name="Ramasamy R.K."/>
            <person name="Rodriguez J.C."/>
            <person name="Van S.L."/>
            <person name="Yuan L."/>
            <person name="Wang Z."/>
            <person name="Xia Z."/>
            <person name="Xiao L."/>
            <person name="Anderson O.D."/>
            <person name="Ouyang S."/>
            <person name="Liang Y."/>
            <person name="Zimin A.V."/>
            <person name="Pertea G."/>
            <person name="Qi P."/>
            <person name="Bennetzen J.L."/>
            <person name="Dai X."/>
            <person name="Dawson M.W."/>
            <person name="Muller H.G."/>
            <person name="Kugler K."/>
            <person name="Rivarola-Duarte L."/>
            <person name="Spannagl M."/>
            <person name="Mayer K.F.X."/>
            <person name="Lu F.H."/>
            <person name="Bevan M.W."/>
            <person name="Leroy P."/>
            <person name="Li P."/>
            <person name="You F.M."/>
            <person name="Sun Q."/>
            <person name="Liu Z."/>
            <person name="Lyons E."/>
            <person name="Wicker T."/>
            <person name="Salzberg S.L."/>
            <person name="Devos K.M."/>
            <person name="Dvorak J."/>
        </authorList>
    </citation>
    <scope>NUCLEOTIDE SEQUENCE [LARGE SCALE GENOMIC DNA]</scope>
    <source>
        <strain evidence="2">cv. AL8/78</strain>
    </source>
</reference>
<feature type="chain" id="PRO_5019032688" description="Secreted protein" evidence="1">
    <location>
        <begin position="20"/>
        <end position="65"/>
    </location>
</feature>
<evidence type="ECO:0000256" key="1">
    <source>
        <dbReference type="SAM" id="SignalP"/>
    </source>
</evidence>
<protein>
    <recommendedName>
        <fullName evidence="4">Secreted protein</fullName>
    </recommendedName>
</protein>
<reference evidence="3" key="1">
    <citation type="journal article" date="2014" name="Science">
        <title>Ancient hybridizations among the ancestral genomes of bread wheat.</title>
        <authorList>
            <consortium name="International Wheat Genome Sequencing Consortium,"/>
            <person name="Marcussen T."/>
            <person name="Sandve S.R."/>
            <person name="Heier L."/>
            <person name="Spannagl M."/>
            <person name="Pfeifer M."/>
            <person name="Jakobsen K.S."/>
            <person name="Wulff B.B."/>
            <person name="Steuernagel B."/>
            <person name="Mayer K.F."/>
            <person name="Olsen O.A."/>
        </authorList>
    </citation>
    <scope>NUCLEOTIDE SEQUENCE [LARGE SCALE GENOMIC DNA]</scope>
    <source>
        <strain evidence="3">cv. AL8/78</strain>
    </source>
</reference>
<dbReference type="Proteomes" id="UP000015105">
    <property type="component" value="Chromosome 5D"/>
</dbReference>
<dbReference type="EnsemblPlants" id="AET5Gv21213700.1">
    <property type="protein sequence ID" value="AET5Gv21213700.1"/>
    <property type="gene ID" value="AET5Gv21213700"/>
</dbReference>
<evidence type="ECO:0008006" key="4">
    <source>
        <dbReference type="Google" id="ProtNLM"/>
    </source>
</evidence>
<name>A0A453MJW7_AEGTS</name>
<keyword evidence="1" id="KW-0732">Signal</keyword>
<reference evidence="2" key="5">
    <citation type="journal article" date="2021" name="G3 (Bethesda)">
        <title>Aegilops tauschii genome assembly Aet v5.0 features greater sequence contiguity and improved annotation.</title>
        <authorList>
            <person name="Wang L."/>
            <person name="Zhu T."/>
            <person name="Rodriguez J.C."/>
            <person name="Deal K.R."/>
            <person name="Dubcovsky J."/>
            <person name="McGuire P.E."/>
            <person name="Lux T."/>
            <person name="Spannagl M."/>
            <person name="Mayer K.F.X."/>
            <person name="Baldrich P."/>
            <person name="Meyers B.C."/>
            <person name="Huo N."/>
            <person name="Gu Y.Q."/>
            <person name="Zhou H."/>
            <person name="Devos K.M."/>
            <person name="Bennetzen J.L."/>
            <person name="Unver T."/>
            <person name="Budak H."/>
            <person name="Gulick P.J."/>
            <person name="Galiba G."/>
            <person name="Kalapos B."/>
            <person name="Nelson D.R."/>
            <person name="Li P."/>
            <person name="You F.M."/>
            <person name="Luo M.C."/>
            <person name="Dvorak J."/>
        </authorList>
    </citation>
    <scope>NUCLEOTIDE SEQUENCE [LARGE SCALE GENOMIC DNA]</scope>
    <source>
        <strain evidence="2">cv. AL8/78</strain>
    </source>
</reference>
<keyword evidence="3" id="KW-1185">Reference proteome</keyword>
<dbReference type="AlphaFoldDB" id="A0A453MJW7"/>
<proteinExistence type="predicted"/>
<evidence type="ECO:0000313" key="2">
    <source>
        <dbReference type="EnsemblPlants" id="AET5Gv21213700.1"/>
    </source>
</evidence>
<feature type="signal peptide" evidence="1">
    <location>
        <begin position="1"/>
        <end position="19"/>
    </location>
</feature>